<reference evidence="1" key="1">
    <citation type="submission" date="2017-05" db="UniProtKB">
        <authorList>
            <consortium name="EnsemblMetazoa"/>
        </authorList>
    </citation>
    <scope>IDENTIFICATION</scope>
</reference>
<dbReference type="AlphaFoldDB" id="A0A1X7V2E9"/>
<dbReference type="EnsemblMetazoa" id="Aqu2.1.33747_001">
    <property type="protein sequence ID" value="Aqu2.1.33747_001"/>
    <property type="gene ID" value="Aqu2.1.33747"/>
</dbReference>
<accession>A0A1X7V2E9</accession>
<proteinExistence type="predicted"/>
<evidence type="ECO:0000313" key="1">
    <source>
        <dbReference type="EnsemblMetazoa" id="Aqu2.1.33747_001"/>
    </source>
</evidence>
<protein>
    <submittedName>
        <fullName evidence="1">Uncharacterized protein</fullName>
    </submittedName>
</protein>
<dbReference type="InParanoid" id="A0A1X7V2E9"/>
<organism evidence="1">
    <name type="scientific">Amphimedon queenslandica</name>
    <name type="common">Sponge</name>
    <dbReference type="NCBI Taxonomy" id="400682"/>
    <lineage>
        <taxon>Eukaryota</taxon>
        <taxon>Metazoa</taxon>
        <taxon>Porifera</taxon>
        <taxon>Demospongiae</taxon>
        <taxon>Heteroscleromorpha</taxon>
        <taxon>Haplosclerida</taxon>
        <taxon>Niphatidae</taxon>
        <taxon>Amphimedon</taxon>
    </lineage>
</organism>
<name>A0A1X7V2E9_AMPQE</name>
<sequence>MYVSMDGDMKGFNGSMDDCGYDGWRGLYRIKKNNNGTHTGND</sequence>